<dbReference type="NCBIfam" id="TIGR00324">
    <property type="entry name" value="endA"/>
    <property type="match status" value="1"/>
</dbReference>
<evidence type="ECO:0000256" key="3">
    <source>
        <dbReference type="ARBA" id="ARBA00034031"/>
    </source>
</evidence>
<evidence type="ECO:0000313" key="7">
    <source>
        <dbReference type="Proteomes" id="UP000494206"/>
    </source>
</evidence>
<comment type="similarity">
    <text evidence="1">Belongs to the tRNA-intron endonuclease family.</text>
</comment>
<dbReference type="GO" id="GO:0000213">
    <property type="term" value="F:tRNA-intron lyase activity"/>
    <property type="evidence" value="ECO:0007669"/>
    <property type="project" value="UniProtKB-EC"/>
</dbReference>
<sequence length="262" mass="29860">MDLLSFDAKKGKRVGPVVLTRDDMIEALQGHLVEAFLVGGAVNVSEESFATILYEIAGFGQFLDDIRDETIPASQKCFGSEEEARKWTEKSPEVRILMLLPEEVVFLAVEWEVLEVKQGKRLLGKDELWETMSNLHGSKFFQSYCVYRHLKENKWCVRSGLMFGCDYLIYCLGPQYYHSSAGVSVCNTINSLQLLTLTRILSHNKKSLILASCQPPEVVDRCLKYEDTKQALVEIVTLKTYFLERNVSRISNSPNELYELNL</sequence>
<dbReference type="Gene3D" id="3.40.1350.10">
    <property type="match status" value="1"/>
</dbReference>
<feature type="domain" description="tRNA intron endonuclease catalytic" evidence="4">
    <location>
        <begin position="140"/>
        <end position="213"/>
    </location>
</feature>
<name>A0A8S1ERT3_9PELO</name>
<dbReference type="CDD" id="cd22363">
    <property type="entry name" value="tRNA-intron_lyase_C"/>
    <property type="match status" value="1"/>
</dbReference>
<evidence type="ECO:0000313" key="6">
    <source>
        <dbReference type="EMBL" id="CAB3403569.1"/>
    </source>
</evidence>
<evidence type="ECO:0000256" key="2">
    <source>
        <dbReference type="ARBA" id="ARBA00012573"/>
    </source>
</evidence>
<organism evidence="6 7">
    <name type="scientific">Caenorhabditis bovis</name>
    <dbReference type="NCBI Taxonomy" id="2654633"/>
    <lineage>
        <taxon>Eukaryota</taxon>
        <taxon>Metazoa</taxon>
        <taxon>Ecdysozoa</taxon>
        <taxon>Nematoda</taxon>
        <taxon>Chromadorea</taxon>
        <taxon>Rhabditida</taxon>
        <taxon>Rhabditina</taxon>
        <taxon>Rhabditomorpha</taxon>
        <taxon>Rhabditoidea</taxon>
        <taxon>Rhabditidae</taxon>
        <taxon>Peloderinae</taxon>
        <taxon>Caenorhabditis</taxon>
    </lineage>
</organism>
<dbReference type="OrthoDB" id="10249562at2759"/>
<dbReference type="AlphaFoldDB" id="A0A8S1ERT3"/>
<feature type="domain" description="tRNA intron endonuclease N-terminal" evidence="5">
    <location>
        <begin position="33"/>
        <end position="129"/>
    </location>
</feature>
<dbReference type="GO" id="GO:0000214">
    <property type="term" value="C:tRNA-intron endonuclease complex"/>
    <property type="evidence" value="ECO:0007669"/>
    <property type="project" value="TreeGrafter"/>
</dbReference>
<comment type="catalytic activity">
    <reaction evidence="3">
        <text>pretRNA = a 3'-half-tRNA molecule with a 5'-OH end + a 5'-half-tRNA molecule with a 2',3'-cyclic phosphate end + an intron with a 2',3'-cyclic phosphate and a 5'-hydroxyl terminus.</text>
        <dbReference type="EC" id="4.6.1.16"/>
    </reaction>
</comment>
<dbReference type="InterPro" id="IPR006677">
    <property type="entry name" value="tRNA_intron_Endonuc_cat-like"/>
</dbReference>
<dbReference type="EC" id="4.6.1.16" evidence="2"/>
<dbReference type="Pfam" id="PF02778">
    <property type="entry name" value="tRNA_int_endo_N"/>
    <property type="match status" value="1"/>
</dbReference>
<proteinExistence type="inferred from homology"/>
<accession>A0A8S1ERT3</accession>
<dbReference type="InterPro" id="IPR011856">
    <property type="entry name" value="tRNA_endonuc-like_dom_sf"/>
</dbReference>
<dbReference type="GO" id="GO:0005737">
    <property type="term" value="C:cytoplasm"/>
    <property type="evidence" value="ECO:0007669"/>
    <property type="project" value="TreeGrafter"/>
</dbReference>
<dbReference type="InterPro" id="IPR006676">
    <property type="entry name" value="tRNA_splic"/>
</dbReference>
<dbReference type="Proteomes" id="UP000494206">
    <property type="component" value="Unassembled WGS sequence"/>
</dbReference>
<dbReference type="PANTHER" id="PTHR21227:SF0">
    <property type="entry name" value="TRNA-SPLICING ENDONUCLEASE SUBUNIT SEN2"/>
    <property type="match status" value="1"/>
</dbReference>
<dbReference type="PANTHER" id="PTHR21227">
    <property type="entry name" value="TRNA-SPLICING ENDONUCLEASE SUBUNIT SEN2"/>
    <property type="match status" value="1"/>
</dbReference>
<dbReference type="SUPFAM" id="SSF53032">
    <property type="entry name" value="tRNA-intron endonuclease catalytic domain-like"/>
    <property type="match status" value="1"/>
</dbReference>
<dbReference type="GO" id="GO:0003676">
    <property type="term" value="F:nucleic acid binding"/>
    <property type="evidence" value="ECO:0007669"/>
    <property type="project" value="InterPro"/>
</dbReference>
<evidence type="ECO:0000256" key="1">
    <source>
        <dbReference type="ARBA" id="ARBA00008078"/>
    </source>
</evidence>
<dbReference type="Pfam" id="PF01974">
    <property type="entry name" value="tRNA_int_endo"/>
    <property type="match status" value="1"/>
</dbReference>
<comment type="caution">
    <text evidence="6">The sequence shown here is derived from an EMBL/GenBank/DDBJ whole genome shotgun (WGS) entry which is preliminary data.</text>
</comment>
<keyword evidence="7" id="KW-1185">Reference proteome</keyword>
<protein>
    <recommendedName>
        <fullName evidence="2">tRNA-intron lyase</fullName>
        <ecNumber evidence="2">4.6.1.16</ecNumber>
    </recommendedName>
</protein>
<dbReference type="InterPro" id="IPR006678">
    <property type="entry name" value="tRNA_intron_Endonuc_N"/>
</dbReference>
<evidence type="ECO:0000259" key="4">
    <source>
        <dbReference type="Pfam" id="PF01974"/>
    </source>
</evidence>
<dbReference type="InterPro" id="IPR036167">
    <property type="entry name" value="tRNA_intron_Endo_cat-like_sf"/>
</dbReference>
<gene>
    <name evidence="6" type="ORF">CBOVIS_LOCUS6029</name>
</gene>
<dbReference type="GO" id="GO:0000379">
    <property type="term" value="P:tRNA-type intron splice site recognition and cleavage"/>
    <property type="evidence" value="ECO:0007669"/>
    <property type="project" value="TreeGrafter"/>
</dbReference>
<reference evidence="6 7" key="1">
    <citation type="submission" date="2020-04" db="EMBL/GenBank/DDBJ databases">
        <authorList>
            <person name="Laetsch R D."/>
            <person name="Stevens L."/>
            <person name="Kumar S."/>
            <person name="Blaxter L. M."/>
        </authorList>
    </citation>
    <scope>NUCLEOTIDE SEQUENCE [LARGE SCALE GENOMIC DNA]</scope>
</reference>
<dbReference type="EMBL" id="CADEPM010000003">
    <property type="protein sequence ID" value="CAB3403569.1"/>
    <property type="molecule type" value="Genomic_DNA"/>
</dbReference>
<evidence type="ECO:0000259" key="5">
    <source>
        <dbReference type="Pfam" id="PF02778"/>
    </source>
</evidence>